<evidence type="ECO:0000259" key="2">
    <source>
        <dbReference type="Pfam" id="PF14338"/>
    </source>
</evidence>
<gene>
    <name evidence="3" type="ORF">ESA94_09345</name>
</gene>
<dbReference type="EMBL" id="SDHW01000002">
    <property type="protein sequence ID" value="RXK60658.1"/>
    <property type="molecule type" value="Genomic_DNA"/>
</dbReference>
<comment type="caution">
    <text evidence="3">The sequence shown here is derived from an EMBL/GenBank/DDBJ whole genome shotgun (WGS) entry which is preliminary data.</text>
</comment>
<dbReference type="PANTHER" id="PTHR39639">
    <property type="entry name" value="CHROMOSOME 16, WHOLE GENOME SHOTGUN SEQUENCE"/>
    <property type="match status" value="1"/>
</dbReference>
<dbReference type="Proteomes" id="UP000290204">
    <property type="component" value="Unassembled WGS sequence"/>
</dbReference>
<dbReference type="Pfam" id="PF03235">
    <property type="entry name" value="GmrSD_N"/>
    <property type="match status" value="1"/>
</dbReference>
<organism evidence="3 4">
    <name type="scientific">Lacibacter luteus</name>
    <dbReference type="NCBI Taxonomy" id="2508719"/>
    <lineage>
        <taxon>Bacteria</taxon>
        <taxon>Pseudomonadati</taxon>
        <taxon>Bacteroidota</taxon>
        <taxon>Chitinophagia</taxon>
        <taxon>Chitinophagales</taxon>
        <taxon>Chitinophagaceae</taxon>
        <taxon>Lacibacter</taxon>
    </lineage>
</organism>
<accession>A0A4Q1CJU6</accession>
<dbReference type="RefSeq" id="WP_129130619.1">
    <property type="nucleotide sequence ID" value="NZ_SDHW01000002.1"/>
</dbReference>
<dbReference type="PANTHER" id="PTHR39639:SF1">
    <property type="entry name" value="DUF262 DOMAIN-CONTAINING PROTEIN"/>
    <property type="match status" value="1"/>
</dbReference>
<evidence type="ECO:0000313" key="4">
    <source>
        <dbReference type="Proteomes" id="UP000290204"/>
    </source>
</evidence>
<dbReference type="InterPro" id="IPR025745">
    <property type="entry name" value="Mrr-like_N_dom"/>
</dbReference>
<evidence type="ECO:0000313" key="3">
    <source>
        <dbReference type="EMBL" id="RXK60658.1"/>
    </source>
</evidence>
<dbReference type="OrthoDB" id="9764212at2"/>
<protein>
    <submittedName>
        <fullName evidence="3">DUF262 domain-containing protein</fullName>
    </submittedName>
</protein>
<dbReference type="AlphaFoldDB" id="A0A4Q1CJU6"/>
<feature type="domain" description="Restriction system protein Mrr-like N-terminal" evidence="2">
    <location>
        <begin position="8"/>
        <end position="89"/>
    </location>
</feature>
<evidence type="ECO:0000259" key="1">
    <source>
        <dbReference type="Pfam" id="PF03235"/>
    </source>
</evidence>
<keyword evidence="4" id="KW-1185">Reference proteome</keyword>
<sequence>MALPQREKLMEAQFQAFKELGGEAHISEIDRKVTSILDLSEKDSHEIHEGNRTKLAYELAWGRFYLKQVNLLEKLSRGRWSLTAEGFETDKIDTYSIVNNYRPKDSVETELANDLNDDILREETNTEVEKEVQEISIDIKDPFDPKLIDIKSKTMMLKALFERLNHGEIDLFTDFQRQGDLWDITKQSRLIESILIRFPLPAFYFDGSVDDKWLIVDGLQRVSALKNFVIDKNFKGQPFKLANLEFLKNVEGLSYDDLPRDLKRRIDETEITTYIISPGTPIQVKYNLFKRINTSGLFLEPQEIRHALNQGEPAKFVKDLADLPEFKKATCYAIKTERMLDRDFVTRYVSFRLINYNEYEPDLDSFLNKGMSLISTISPVQRNQIKVDFIKAMNACIRLFDKYAFRKRYHIEDTRKPINKALFETWSVTLSKLSEERINSLINDSDSVNLQFIQLMNSDYAFQNSISTSTSDKSRVIKRFSEIQNLVDNLC</sequence>
<name>A0A4Q1CJU6_9BACT</name>
<feature type="domain" description="GmrSD restriction endonucleases N-terminal" evidence="1">
    <location>
        <begin position="174"/>
        <end position="307"/>
    </location>
</feature>
<reference evidence="3 4" key="1">
    <citation type="submission" date="2019-01" db="EMBL/GenBank/DDBJ databases">
        <title>Lacibacter sp. strain TTM-7.</title>
        <authorList>
            <person name="Chen W.-M."/>
        </authorList>
    </citation>
    <scope>NUCLEOTIDE SEQUENCE [LARGE SCALE GENOMIC DNA]</scope>
    <source>
        <strain evidence="3 4">TTM-7</strain>
    </source>
</reference>
<dbReference type="InterPro" id="IPR004919">
    <property type="entry name" value="GmrSD_N"/>
</dbReference>
<dbReference type="Pfam" id="PF14338">
    <property type="entry name" value="Mrr_N"/>
    <property type="match status" value="1"/>
</dbReference>
<proteinExistence type="predicted"/>